<sequence>SEFVAKCKWQKTPGLTRSVNRLPRKPKVAKRLKNGHPYSSLNQLTFDPLPLEHDCFNRLTCIDVNPGDSDLIDDSFFTSSSLLRIIEIDLLISSEDAFAEIPVAASTISK</sequence>
<dbReference type="WBParaSite" id="nRc.2.0.1.t41280-RA">
    <property type="protein sequence ID" value="nRc.2.0.1.t41280-RA"/>
    <property type="gene ID" value="nRc.2.0.1.g41280"/>
</dbReference>
<organism evidence="1 2">
    <name type="scientific">Romanomermis culicivorax</name>
    <name type="common">Nematode worm</name>
    <dbReference type="NCBI Taxonomy" id="13658"/>
    <lineage>
        <taxon>Eukaryota</taxon>
        <taxon>Metazoa</taxon>
        <taxon>Ecdysozoa</taxon>
        <taxon>Nematoda</taxon>
        <taxon>Enoplea</taxon>
        <taxon>Dorylaimia</taxon>
        <taxon>Mermithida</taxon>
        <taxon>Mermithoidea</taxon>
        <taxon>Mermithidae</taxon>
        <taxon>Romanomermis</taxon>
    </lineage>
</organism>
<reference evidence="2" key="1">
    <citation type="submission" date="2022-11" db="UniProtKB">
        <authorList>
            <consortium name="WormBaseParasite"/>
        </authorList>
    </citation>
    <scope>IDENTIFICATION</scope>
</reference>
<proteinExistence type="predicted"/>
<dbReference type="AlphaFoldDB" id="A0A915KT35"/>
<accession>A0A915KT35</accession>
<evidence type="ECO:0000313" key="1">
    <source>
        <dbReference type="Proteomes" id="UP000887565"/>
    </source>
</evidence>
<keyword evidence="1" id="KW-1185">Reference proteome</keyword>
<evidence type="ECO:0000313" key="2">
    <source>
        <dbReference type="WBParaSite" id="nRc.2.0.1.t41280-RA"/>
    </source>
</evidence>
<name>A0A915KT35_ROMCU</name>
<protein>
    <submittedName>
        <fullName evidence="2">Uncharacterized protein</fullName>
    </submittedName>
</protein>
<dbReference type="Proteomes" id="UP000887565">
    <property type="component" value="Unplaced"/>
</dbReference>